<feature type="domain" description="Nudix hydrolase" evidence="4">
    <location>
        <begin position="16"/>
        <end position="148"/>
    </location>
</feature>
<evidence type="ECO:0000313" key="5">
    <source>
        <dbReference type="EMBL" id="SDM47996.1"/>
    </source>
</evidence>
<protein>
    <submittedName>
        <fullName evidence="5">ADP-ribose pyrophosphatase YjhB, NUDIX family</fullName>
    </submittedName>
</protein>
<gene>
    <name evidence="5" type="ORF">SAMN05216244_2617</name>
</gene>
<accession>A0A1G9TJR2</accession>
<keyword evidence="6" id="KW-1185">Reference proteome</keyword>
<dbReference type="EMBL" id="FNHF01000003">
    <property type="protein sequence ID" value="SDM47996.1"/>
    <property type="molecule type" value="Genomic_DNA"/>
</dbReference>
<dbReference type="Proteomes" id="UP000182347">
    <property type="component" value="Unassembled WGS sequence"/>
</dbReference>
<dbReference type="PROSITE" id="PS00893">
    <property type="entry name" value="NUDIX_BOX"/>
    <property type="match status" value="1"/>
</dbReference>
<evidence type="ECO:0000256" key="2">
    <source>
        <dbReference type="ARBA" id="ARBA00022801"/>
    </source>
</evidence>
<keyword evidence="2 3" id="KW-0378">Hydrolase</keyword>
<dbReference type="GO" id="GO:0016787">
    <property type="term" value="F:hydrolase activity"/>
    <property type="evidence" value="ECO:0007669"/>
    <property type="project" value="UniProtKB-KW"/>
</dbReference>
<dbReference type="CDD" id="cd04677">
    <property type="entry name" value="NUDIX_Hydrolase"/>
    <property type="match status" value="1"/>
</dbReference>
<dbReference type="SUPFAM" id="SSF55811">
    <property type="entry name" value="Nudix"/>
    <property type="match status" value="1"/>
</dbReference>
<organism evidence="5 6">
    <name type="scientific">Sediminibacillus halophilus</name>
    <dbReference type="NCBI Taxonomy" id="482461"/>
    <lineage>
        <taxon>Bacteria</taxon>
        <taxon>Bacillati</taxon>
        <taxon>Bacillota</taxon>
        <taxon>Bacilli</taxon>
        <taxon>Bacillales</taxon>
        <taxon>Bacillaceae</taxon>
        <taxon>Sediminibacillus</taxon>
    </lineage>
</organism>
<dbReference type="InterPro" id="IPR020476">
    <property type="entry name" value="Nudix_hydrolase"/>
</dbReference>
<dbReference type="AlphaFoldDB" id="A0A1G9TJR2"/>
<evidence type="ECO:0000313" key="6">
    <source>
        <dbReference type="Proteomes" id="UP000182347"/>
    </source>
</evidence>
<evidence type="ECO:0000256" key="1">
    <source>
        <dbReference type="ARBA" id="ARBA00001946"/>
    </source>
</evidence>
<dbReference type="PANTHER" id="PTHR43046">
    <property type="entry name" value="GDP-MANNOSE MANNOSYL HYDROLASE"/>
    <property type="match status" value="1"/>
</dbReference>
<dbReference type="PANTHER" id="PTHR43046:SF2">
    <property type="entry name" value="8-OXO-DGTP DIPHOSPHATASE-RELATED"/>
    <property type="match status" value="1"/>
</dbReference>
<dbReference type="Pfam" id="PF00293">
    <property type="entry name" value="NUDIX"/>
    <property type="match status" value="1"/>
</dbReference>
<proteinExistence type="inferred from homology"/>
<dbReference type="RefSeq" id="WP_074599670.1">
    <property type="nucleotide sequence ID" value="NZ_FNHF01000003.1"/>
</dbReference>
<sequence>MDYISYLRSMVGHEKVIMVVAGVFVFDDQDRLLLHLRSDNETWGLPGGYMEMGETVSDTARREVSEETGLRLGDLELFSIYSGPGKEKTLGNGDQVAMVQIWFTCREYSGELIQENEESLDARFFPLDELPDQLFDSHVPIIADYTNGKQRPIVD</sequence>
<dbReference type="InterPro" id="IPR015797">
    <property type="entry name" value="NUDIX_hydrolase-like_dom_sf"/>
</dbReference>
<comment type="cofactor">
    <cofactor evidence="1">
        <name>Mg(2+)</name>
        <dbReference type="ChEBI" id="CHEBI:18420"/>
    </cofactor>
</comment>
<evidence type="ECO:0000259" key="4">
    <source>
        <dbReference type="PROSITE" id="PS51462"/>
    </source>
</evidence>
<name>A0A1G9TJR2_9BACI</name>
<dbReference type="PROSITE" id="PS51462">
    <property type="entry name" value="NUDIX"/>
    <property type="match status" value="1"/>
</dbReference>
<dbReference type="InterPro" id="IPR020084">
    <property type="entry name" value="NUDIX_hydrolase_CS"/>
</dbReference>
<evidence type="ECO:0000256" key="3">
    <source>
        <dbReference type="RuleBase" id="RU003476"/>
    </source>
</evidence>
<dbReference type="Gene3D" id="3.90.79.10">
    <property type="entry name" value="Nucleoside Triphosphate Pyrophosphohydrolase"/>
    <property type="match status" value="1"/>
</dbReference>
<dbReference type="STRING" id="482461.SAMN05216244_2617"/>
<dbReference type="OrthoDB" id="9787476at2"/>
<reference evidence="6" key="1">
    <citation type="submission" date="2016-10" db="EMBL/GenBank/DDBJ databases">
        <authorList>
            <person name="Varghese N."/>
            <person name="Submissions S."/>
        </authorList>
    </citation>
    <scope>NUCLEOTIDE SEQUENCE [LARGE SCALE GENOMIC DNA]</scope>
    <source>
        <strain evidence="6">CGMCC 1.6199</strain>
    </source>
</reference>
<dbReference type="InterPro" id="IPR000086">
    <property type="entry name" value="NUDIX_hydrolase_dom"/>
</dbReference>
<comment type="similarity">
    <text evidence="3">Belongs to the Nudix hydrolase family.</text>
</comment>
<dbReference type="PRINTS" id="PR00502">
    <property type="entry name" value="NUDIXFAMILY"/>
</dbReference>